<keyword evidence="9 14" id="KW-0521">NADP</keyword>
<evidence type="ECO:0000256" key="12">
    <source>
        <dbReference type="ARBA" id="ARBA00049861"/>
    </source>
</evidence>
<evidence type="ECO:0000313" key="17">
    <source>
        <dbReference type="Proteomes" id="UP001296943"/>
    </source>
</evidence>
<keyword evidence="11" id="KW-0511">Multifunctional enzyme</keyword>
<keyword evidence="6 14" id="KW-0686">Riboflavin biosynthesis</keyword>
<dbReference type="RefSeq" id="WP_204498575.1">
    <property type="nucleotide sequence ID" value="NZ_JAFBDR010000007.1"/>
</dbReference>
<dbReference type="PROSITE" id="PS51747">
    <property type="entry name" value="CYT_DCMP_DEAMINASES_2"/>
    <property type="match status" value="1"/>
</dbReference>
<dbReference type="PANTHER" id="PTHR38011">
    <property type="entry name" value="DIHYDROFOLATE REDUCTASE FAMILY PROTEIN (AFU_ORTHOLOGUE AFUA_8G06820)"/>
    <property type="match status" value="1"/>
</dbReference>
<dbReference type="PIRSF" id="PIRSF006769">
    <property type="entry name" value="RibD"/>
    <property type="match status" value="1"/>
</dbReference>
<comment type="cofactor">
    <cofactor evidence="14">
        <name>Zn(2+)</name>
        <dbReference type="ChEBI" id="CHEBI:29105"/>
    </cofactor>
    <text evidence="14">Binds 1 zinc ion.</text>
</comment>
<dbReference type="Pfam" id="PF00383">
    <property type="entry name" value="dCMP_cyt_deam_1"/>
    <property type="match status" value="1"/>
</dbReference>
<evidence type="ECO:0000256" key="8">
    <source>
        <dbReference type="ARBA" id="ARBA00022833"/>
    </source>
</evidence>
<name>A0ABS2MZN6_9BACI</name>
<evidence type="ECO:0000256" key="14">
    <source>
        <dbReference type="PIRNR" id="PIRNR006769"/>
    </source>
</evidence>
<dbReference type="InterPro" id="IPR002125">
    <property type="entry name" value="CMP_dCMP_dom"/>
</dbReference>
<keyword evidence="10 14" id="KW-0560">Oxidoreductase</keyword>
<dbReference type="SUPFAM" id="SSF53597">
    <property type="entry name" value="Dihydrofolate reductase-like"/>
    <property type="match status" value="1"/>
</dbReference>
<dbReference type="Gene3D" id="3.40.430.10">
    <property type="entry name" value="Dihydrofolate Reductase, subunit A"/>
    <property type="match status" value="1"/>
</dbReference>
<dbReference type="NCBIfam" id="TIGR00326">
    <property type="entry name" value="eubact_ribD"/>
    <property type="match status" value="1"/>
</dbReference>
<dbReference type="Gene3D" id="3.40.140.10">
    <property type="entry name" value="Cytidine Deaminase, domain 2"/>
    <property type="match status" value="1"/>
</dbReference>
<dbReference type="InterPro" id="IPR011549">
    <property type="entry name" value="RibD_C"/>
</dbReference>
<dbReference type="Pfam" id="PF01872">
    <property type="entry name" value="RibD_C"/>
    <property type="match status" value="1"/>
</dbReference>
<dbReference type="InterPro" id="IPR024072">
    <property type="entry name" value="DHFR-like_dom_sf"/>
</dbReference>
<comment type="pathway">
    <text evidence="2 14">Cofactor biosynthesis; riboflavin biosynthesis; 5-amino-6-(D-ribitylamino)uracil from GTP: step 2/4.</text>
</comment>
<dbReference type="InterPro" id="IPR004794">
    <property type="entry name" value="Eubact_RibD"/>
</dbReference>
<protein>
    <recommendedName>
        <fullName evidence="14">Riboflavin biosynthesis protein RibD</fullName>
    </recommendedName>
    <domain>
        <recommendedName>
            <fullName evidence="14">Diaminohydroxyphosphoribosylaminopyrimidine deaminase</fullName>
            <shortName evidence="14">DRAP deaminase</shortName>
            <ecNumber evidence="14">3.5.4.26</ecNumber>
        </recommendedName>
        <alternativeName>
            <fullName evidence="14">Riboflavin-specific deaminase</fullName>
        </alternativeName>
    </domain>
    <domain>
        <recommendedName>
            <fullName evidence="14">5-amino-6-(5-phosphoribosylamino)uracil reductase</fullName>
            <ecNumber evidence="14">1.1.1.193</ecNumber>
        </recommendedName>
        <alternativeName>
            <fullName evidence="14">HTP reductase</fullName>
        </alternativeName>
    </domain>
</protein>
<dbReference type="EMBL" id="JAFBDR010000007">
    <property type="protein sequence ID" value="MBM7571140.1"/>
    <property type="molecule type" value="Genomic_DNA"/>
</dbReference>
<sequence>MKKEEYMDLALTMAEKTIGQTSPNPSVGAVVVKDGRILGIGTHLQAGKAHAEVHALEQAGEDAEGADIYVTLEPCAHHGKTPPCADLIIERKVKKAYIACLDPNPDVAGKGVEKLQKAGIDVEIGIQEARALELNRKFFHFIQRKQPFVTLKAAMTLDGKIATSSGDSKWVTSEQAREDVHYQRSIHDAILVGINTVLQDNPQLTTRLPQGGKNPIRIVLDTHLKINENVHVLNQEAPTWIICGLEADATEFSKQYPHVDIIQMTSKQINLDDVLSLLGERKIQSLYVEGGSAVHRSFIDNRLFQVIHWYIAPKLLGGSDAFTPIGGSSPAFMNEAVSLEVTSLEQIGPDIKVTAHPRKEKV</sequence>
<dbReference type="PANTHER" id="PTHR38011:SF7">
    <property type="entry name" value="2,5-DIAMINO-6-RIBOSYLAMINO-4(3H)-PYRIMIDINONE 5'-PHOSPHATE REDUCTASE"/>
    <property type="match status" value="1"/>
</dbReference>
<dbReference type="EC" id="1.1.1.193" evidence="14"/>
<comment type="catalytic activity">
    <reaction evidence="12 14">
        <text>5-amino-6-(5-phospho-D-ribitylamino)uracil + NADP(+) = 5-amino-6-(5-phospho-D-ribosylamino)uracil + NADPH + H(+)</text>
        <dbReference type="Rhea" id="RHEA:17845"/>
        <dbReference type="ChEBI" id="CHEBI:15378"/>
        <dbReference type="ChEBI" id="CHEBI:57783"/>
        <dbReference type="ChEBI" id="CHEBI:58349"/>
        <dbReference type="ChEBI" id="CHEBI:58421"/>
        <dbReference type="ChEBI" id="CHEBI:58453"/>
        <dbReference type="EC" id="1.1.1.193"/>
    </reaction>
</comment>
<evidence type="ECO:0000259" key="15">
    <source>
        <dbReference type="PROSITE" id="PS51747"/>
    </source>
</evidence>
<keyword evidence="7 14" id="KW-0479">Metal-binding</keyword>
<dbReference type="CDD" id="cd01284">
    <property type="entry name" value="Riboflavin_deaminase-reductase"/>
    <property type="match status" value="1"/>
</dbReference>
<dbReference type="InterPro" id="IPR016193">
    <property type="entry name" value="Cytidine_deaminase-like"/>
</dbReference>
<dbReference type="SUPFAM" id="SSF53927">
    <property type="entry name" value="Cytidine deaminase-like"/>
    <property type="match status" value="1"/>
</dbReference>
<dbReference type="InterPro" id="IPR050765">
    <property type="entry name" value="Riboflavin_Biosynth_HTPR"/>
</dbReference>
<evidence type="ECO:0000256" key="11">
    <source>
        <dbReference type="ARBA" id="ARBA00023268"/>
    </source>
</evidence>
<evidence type="ECO:0000256" key="5">
    <source>
        <dbReference type="ARBA" id="ARBA00007417"/>
    </source>
</evidence>
<reference evidence="16 17" key="1">
    <citation type="submission" date="2021-01" db="EMBL/GenBank/DDBJ databases">
        <title>Genomic Encyclopedia of Type Strains, Phase IV (KMG-IV): sequencing the most valuable type-strain genomes for metagenomic binning, comparative biology and taxonomic classification.</title>
        <authorList>
            <person name="Goeker M."/>
        </authorList>
    </citation>
    <scope>NUCLEOTIDE SEQUENCE [LARGE SCALE GENOMIC DNA]</scope>
    <source>
        <strain evidence="16 17">DSM 23711</strain>
    </source>
</reference>
<comment type="similarity">
    <text evidence="4 14">In the N-terminal section; belongs to the cytidine and deoxycytidylate deaminase family.</text>
</comment>
<accession>A0ABS2MZN6</accession>
<proteinExistence type="inferred from homology"/>
<dbReference type="InterPro" id="IPR002734">
    <property type="entry name" value="RibDG_C"/>
</dbReference>
<gene>
    <name evidence="16" type="ORF">JOC48_001623</name>
</gene>
<keyword evidence="14 16" id="KW-0378">Hydrolase</keyword>
<evidence type="ECO:0000256" key="10">
    <source>
        <dbReference type="ARBA" id="ARBA00023002"/>
    </source>
</evidence>
<dbReference type="InterPro" id="IPR016192">
    <property type="entry name" value="APOBEC/CMP_deaminase_Zn-bd"/>
</dbReference>
<comment type="function">
    <text evidence="1 14">Converts 2,5-diamino-6-(ribosylamino)-4(3h)-pyrimidinone 5'-phosphate into 5-amino-6-(ribosylamino)-2,4(1h,3h)-pyrimidinedione 5'-phosphate.</text>
</comment>
<dbReference type="EC" id="3.5.4.26" evidence="14"/>
<comment type="pathway">
    <text evidence="3 14">Cofactor biosynthesis; riboflavin biosynthesis; 5-amino-6-(D-ribitylamino)uracil from GTP: step 3/4.</text>
</comment>
<evidence type="ECO:0000313" key="16">
    <source>
        <dbReference type="EMBL" id="MBM7571140.1"/>
    </source>
</evidence>
<organism evidence="16 17">
    <name type="scientific">Aquibacillus albus</name>
    <dbReference type="NCBI Taxonomy" id="1168171"/>
    <lineage>
        <taxon>Bacteria</taxon>
        <taxon>Bacillati</taxon>
        <taxon>Bacillota</taxon>
        <taxon>Bacilli</taxon>
        <taxon>Bacillales</taxon>
        <taxon>Bacillaceae</taxon>
        <taxon>Aquibacillus</taxon>
    </lineage>
</organism>
<comment type="caution">
    <text evidence="16">The sequence shown here is derived from an EMBL/GenBank/DDBJ whole genome shotgun (WGS) entry which is preliminary data.</text>
</comment>
<keyword evidence="8 14" id="KW-0862">Zinc</keyword>
<feature type="domain" description="CMP/dCMP-type deaminase" evidence="15">
    <location>
        <begin position="1"/>
        <end position="123"/>
    </location>
</feature>
<keyword evidence="17" id="KW-1185">Reference proteome</keyword>
<dbReference type="NCBIfam" id="TIGR00227">
    <property type="entry name" value="ribD_Cterm"/>
    <property type="match status" value="1"/>
</dbReference>
<evidence type="ECO:0000256" key="3">
    <source>
        <dbReference type="ARBA" id="ARBA00004910"/>
    </source>
</evidence>
<dbReference type="Proteomes" id="UP001296943">
    <property type="component" value="Unassembled WGS sequence"/>
</dbReference>
<evidence type="ECO:0000256" key="7">
    <source>
        <dbReference type="ARBA" id="ARBA00022723"/>
    </source>
</evidence>
<dbReference type="GO" id="GO:0008835">
    <property type="term" value="F:diaminohydroxyphosphoribosylaminopyrimidine deaminase activity"/>
    <property type="evidence" value="ECO:0007669"/>
    <property type="project" value="UniProtKB-EC"/>
</dbReference>
<evidence type="ECO:0000256" key="1">
    <source>
        <dbReference type="ARBA" id="ARBA00002151"/>
    </source>
</evidence>
<comment type="catalytic activity">
    <reaction evidence="13 14">
        <text>2,5-diamino-6-hydroxy-4-(5-phosphoribosylamino)-pyrimidine + H2O + H(+) = 5-amino-6-(5-phospho-D-ribosylamino)uracil + NH4(+)</text>
        <dbReference type="Rhea" id="RHEA:21868"/>
        <dbReference type="ChEBI" id="CHEBI:15377"/>
        <dbReference type="ChEBI" id="CHEBI:15378"/>
        <dbReference type="ChEBI" id="CHEBI:28938"/>
        <dbReference type="ChEBI" id="CHEBI:58453"/>
        <dbReference type="ChEBI" id="CHEBI:58614"/>
        <dbReference type="EC" id="3.5.4.26"/>
    </reaction>
</comment>
<comment type="similarity">
    <text evidence="5 14">In the C-terminal section; belongs to the HTP reductase family.</text>
</comment>
<evidence type="ECO:0000256" key="9">
    <source>
        <dbReference type="ARBA" id="ARBA00022857"/>
    </source>
</evidence>
<evidence type="ECO:0000256" key="6">
    <source>
        <dbReference type="ARBA" id="ARBA00022619"/>
    </source>
</evidence>
<dbReference type="GO" id="GO:0008703">
    <property type="term" value="F:5-amino-6-(5-phosphoribosylamino)uracil reductase activity"/>
    <property type="evidence" value="ECO:0007669"/>
    <property type="project" value="UniProtKB-EC"/>
</dbReference>
<evidence type="ECO:0000256" key="13">
    <source>
        <dbReference type="ARBA" id="ARBA00049886"/>
    </source>
</evidence>
<evidence type="ECO:0000256" key="4">
    <source>
        <dbReference type="ARBA" id="ARBA00005259"/>
    </source>
</evidence>
<evidence type="ECO:0000256" key="2">
    <source>
        <dbReference type="ARBA" id="ARBA00004882"/>
    </source>
</evidence>
<dbReference type="PROSITE" id="PS00903">
    <property type="entry name" value="CYT_DCMP_DEAMINASES_1"/>
    <property type="match status" value="1"/>
</dbReference>